<dbReference type="SUPFAM" id="SSF56935">
    <property type="entry name" value="Porins"/>
    <property type="match status" value="1"/>
</dbReference>
<dbReference type="InterPro" id="IPR023996">
    <property type="entry name" value="TonB-dep_OMP_SusC/RagA"/>
</dbReference>
<evidence type="ECO:0000256" key="6">
    <source>
        <dbReference type="ARBA" id="ARBA00023136"/>
    </source>
</evidence>
<dbReference type="InterPro" id="IPR039426">
    <property type="entry name" value="TonB-dep_rcpt-like"/>
</dbReference>
<keyword evidence="7 8" id="KW-0998">Cell outer membrane</keyword>
<dbReference type="Gene3D" id="2.40.170.20">
    <property type="entry name" value="TonB-dependent receptor, beta-barrel domain"/>
    <property type="match status" value="1"/>
</dbReference>
<evidence type="ECO:0000256" key="5">
    <source>
        <dbReference type="ARBA" id="ARBA00022729"/>
    </source>
</evidence>
<feature type="signal peptide" evidence="9">
    <location>
        <begin position="1"/>
        <end position="25"/>
    </location>
</feature>
<dbReference type="Gene3D" id="2.170.130.10">
    <property type="entry name" value="TonB-dependent receptor, plug domain"/>
    <property type="match status" value="1"/>
</dbReference>
<dbReference type="InterPro" id="IPR012910">
    <property type="entry name" value="Plug_dom"/>
</dbReference>
<evidence type="ECO:0000256" key="2">
    <source>
        <dbReference type="ARBA" id="ARBA00022448"/>
    </source>
</evidence>
<dbReference type="SUPFAM" id="SSF49464">
    <property type="entry name" value="Carboxypeptidase regulatory domain-like"/>
    <property type="match status" value="1"/>
</dbReference>
<protein>
    <submittedName>
        <fullName evidence="11">SusC/RagA family TonB-linked outer membrane protein</fullName>
    </submittedName>
</protein>
<accession>A0ABT1BZS7</accession>
<dbReference type="Pfam" id="PF07715">
    <property type="entry name" value="Plug"/>
    <property type="match status" value="1"/>
</dbReference>
<evidence type="ECO:0000256" key="3">
    <source>
        <dbReference type="ARBA" id="ARBA00022452"/>
    </source>
</evidence>
<reference evidence="11 12" key="1">
    <citation type="submission" date="2022-06" db="EMBL/GenBank/DDBJ databases">
        <title>A taxonomic note on the genus Prevotella: Description of four novel genera and emended description of the genera Hallella and Xylanibacter.</title>
        <authorList>
            <person name="Hitch T.C.A."/>
        </authorList>
    </citation>
    <scope>NUCLEOTIDE SEQUENCE [LARGE SCALE GENOMIC DNA]</scope>
    <source>
        <strain evidence="11 12">DSM 100619</strain>
    </source>
</reference>
<comment type="subcellular location">
    <subcellularLocation>
        <location evidence="1 8">Cell outer membrane</location>
        <topology evidence="1 8">Multi-pass membrane protein</topology>
    </subcellularLocation>
</comment>
<evidence type="ECO:0000313" key="12">
    <source>
        <dbReference type="Proteomes" id="UP001204015"/>
    </source>
</evidence>
<evidence type="ECO:0000259" key="10">
    <source>
        <dbReference type="Pfam" id="PF07715"/>
    </source>
</evidence>
<dbReference type="RefSeq" id="WP_252761939.1">
    <property type="nucleotide sequence ID" value="NZ_JAMXLY010000081.1"/>
</dbReference>
<dbReference type="InterPro" id="IPR008969">
    <property type="entry name" value="CarboxyPept-like_regulatory"/>
</dbReference>
<keyword evidence="12" id="KW-1185">Reference proteome</keyword>
<evidence type="ECO:0000256" key="4">
    <source>
        <dbReference type="ARBA" id="ARBA00022692"/>
    </source>
</evidence>
<feature type="chain" id="PRO_5045680854" evidence="9">
    <location>
        <begin position="26"/>
        <end position="1157"/>
    </location>
</feature>
<dbReference type="Proteomes" id="UP001204015">
    <property type="component" value="Unassembled WGS sequence"/>
</dbReference>
<dbReference type="EMBL" id="JAMXLY010000081">
    <property type="protein sequence ID" value="MCO6026589.1"/>
    <property type="molecule type" value="Genomic_DNA"/>
</dbReference>
<keyword evidence="2 8" id="KW-0813">Transport</keyword>
<dbReference type="InterPro" id="IPR037066">
    <property type="entry name" value="Plug_dom_sf"/>
</dbReference>
<name>A0ABT1BZS7_9BACT</name>
<keyword evidence="6 8" id="KW-0472">Membrane</keyword>
<keyword evidence="5 9" id="KW-0732">Signal</keyword>
<dbReference type="InterPro" id="IPR023997">
    <property type="entry name" value="TonB-dep_OMP_SusC/RagA_CS"/>
</dbReference>
<evidence type="ECO:0000256" key="7">
    <source>
        <dbReference type="ARBA" id="ARBA00023237"/>
    </source>
</evidence>
<organism evidence="11 12">
    <name type="scientific">Segatella cerevisiae</name>
    <dbReference type="NCBI Taxonomy" id="2053716"/>
    <lineage>
        <taxon>Bacteria</taxon>
        <taxon>Pseudomonadati</taxon>
        <taxon>Bacteroidota</taxon>
        <taxon>Bacteroidia</taxon>
        <taxon>Bacteroidales</taxon>
        <taxon>Prevotellaceae</taxon>
        <taxon>Segatella</taxon>
    </lineage>
</organism>
<gene>
    <name evidence="11" type="ORF">NG821_12210</name>
</gene>
<proteinExistence type="inferred from homology"/>
<dbReference type="NCBIfam" id="TIGR04056">
    <property type="entry name" value="OMP_RagA_SusC"/>
    <property type="match status" value="1"/>
</dbReference>
<dbReference type="PANTHER" id="PTHR30069:SF29">
    <property type="entry name" value="HEMOGLOBIN AND HEMOGLOBIN-HAPTOGLOBIN-BINDING PROTEIN 1-RELATED"/>
    <property type="match status" value="1"/>
</dbReference>
<dbReference type="NCBIfam" id="TIGR04057">
    <property type="entry name" value="SusC_RagA_signa"/>
    <property type="match status" value="1"/>
</dbReference>
<dbReference type="Pfam" id="PF13715">
    <property type="entry name" value="CarbopepD_reg_2"/>
    <property type="match status" value="1"/>
</dbReference>
<comment type="similarity">
    <text evidence="8">Belongs to the TonB-dependent receptor family.</text>
</comment>
<dbReference type="PANTHER" id="PTHR30069">
    <property type="entry name" value="TONB-DEPENDENT OUTER MEMBRANE RECEPTOR"/>
    <property type="match status" value="1"/>
</dbReference>
<keyword evidence="4 8" id="KW-0812">Transmembrane</keyword>
<keyword evidence="3 8" id="KW-1134">Transmembrane beta strand</keyword>
<feature type="domain" description="TonB-dependent receptor plug" evidence="10">
    <location>
        <begin position="149"/>
        <end position="272"/>
    </location>
</feature>
<evidence type="ECO:0000256" key="9">
    <source>
        <dbReference type="SAM" id="SignalP"/>
    </source>
</evidence>
<comment type="caution">
    <text evidence="11">The sequence shown here is derived from an EMBL/GenBank/DDBJ whole genome shotgun (WGS) entry which is preliminary data.</text>
</comment>
<evidence type="ECO:0000256" key="1">
    <source>
        <dbReference type="ARBA" id="ARBA00004571"/>
    </source>
</evidence>
<evidence type="ECO:0000256" key="8">
    <source>
        <dbReference type="PROSITE-ProRule" id="PRU01360"/>
    </source>
</evidence>
<dbReference type="Gene3D" id="2.60.40.1120">
    <property type="entry name" value="Carboxypeptidase-like, regulatory domain"/>
    <property type="match status" value="1"/>
</dbReference>
<evidence type="ECO:0000313" key="11">
    <source>
        <dbReference type="EMBL" id="MCO6026589.1"/>
    </source>
</evidence>
<dbReference type="PROSITE" id="PS52016">
    <property type="entry name" value="TONB_DEPENDENT_REC_3"/>
    <property type="match status" value="1"/>
</dbReference>
<sequence>MKHSNFKRSVPTFLLCVACSSGAYAGILDVNTGTANGLVSKSVVKETSLPSEKTQKVSGTVVDAKGDPIIGATVIIKGSSKGVVTDVDGKYAIDCPSNAILNFSYIGYVSKAFPVNGKKTINVQLSDEATNLSEVVVTALSIKRETKALGYAVTTVGGDEIDRAQTVSPVAALQGKVAGVEINQGDGGMFGSTKIQIRGASTLSSNNQPIFVVDGVILDNASSNSGDADWDSNINDYGNELKNLNPDDFASVSVLKGAAATALYGSRGLNGAVVITTKSGSKTRGLGIHFSQTLGIDHVYKSPDLQNEYLEGAFPGEVLYGDDYDKTGNRWSDNMTAYTRNSNKDYSMISQHDSNNAASGWAWGPNISWAKGKTFEQYDGTMGSMNIYKDNYKDAYQSGVNTNTNVSLQGGNDRTTFYASASYKYNKGTVPNNTFSRFSFLGKASQKIGDNVKLDFSINFAQSQPRNAANNIGEYFATGTFPREYDVNKYKHLYKGPHGGIASSTYGDPYASVPGKGLWWDIYENNYEQTETSVRPIVNLSWNATKWLQFTAGGNLNYYYIDSEGKDPGSGYANQGGSYAITSQSVKQENAYAAANANYQINDDWEVHGFVRGEYFNQSGMYHSESTNGGLIVPNQYFIANSVNQASFAGYKFNTKRIVSTIFAAGTSWKDQLFLDITGRNDWSSALVYTNGRGNFSYFYPSISGSWILSETFKDKLPKWVTFAKVRASWAQVGHDTDPYYINSGYTLRSYTKDNTKVYGLELPTSIKSTNLKPERKTSWEVGLDWRFINNRIGIDFTYYHEDTRNQIMPISVPKWSGESSELINAGDIRNSGIELALNTTPYRSKDWQWDINFTYTRNRDKIVSLSKDVANWIVLDGSVDYGNYRIGSVAKIGSDYGLLMSDALPKKDEKTGKWIVGYSSSLHTPYAKRDGTVKEIGSMIPDFLGSMNTTLRYKNLSMYLSLDARFGGYVASYNSRYATAYGFAKTSLKYRTGETWTSNYSDCKGKTFTDGFIPDVIFDKGTVVTTPSGKSVDVGGMTYQEAFDKGYVEYAHKQSWAYYINSWGNGVINNDWFKKLNYIALREITLNYAFPQSVYKYLHATSLNLSVTCRNVGYLLNTAPNHENPESIRGTAASEFRMRSFGPYTRNYLFTISATF</sequence>
<dbReference type="InterPro" id="IPR036942">
    <property type="entry name" value="Beta-barrel_TonB_sf"/>
</dbReference>